<protein>
    <submittedName>
        <fullName evidence="3">Uncharacterized protein</fullName>
    </submittedName>
</protein>
<dbReference type="Gene3D" id="2.80.10.50">
    <property type="match status" value="1"/>
</dbReference>
<feature type="region of interest" description="Disordered" evidence="2">
    <location>
        <begin position="102"/>
        <end position="184"/>
    </location>
</feature>
<dbReference type="AlphaFoldDB" id="A0A1B0D299"/>
<evidence type="ECO:0000313" key="4">
    <source>
        <dbReference type="Proteomes" id="UP000092462"/>
    </source>
</evidence>
<dbReference type="InterPro" id="IPR008996">
    <property type="entry name" value="IL1/FGF"/>
</dbReference>
<comment type="similarity">
    <text evidence="1">Belongs to the heparin-binding growth factors family.</text>
</comment>
<feature type="compositionally biased region" description="Basic residues" evidence="2">
    <location>
        <begin position="148"/>
        <end position="158"/>
    </location>
</feature>
<sequence length="184" mass="20709">MVVSLQRKFSDDCVFNESIEEHHYNVYSSSYNSNSSRVLYLAINRHGQPRRLHISPTRSLGNLAQHTNSLTHLVDPKRVDDLVSRVFGPNYIKHGLKQLCDSEKAPEGPTVSQPKCNMEKKKPNKGGKGGGGRKKKGKGKKSNQGAKGRFKQKNKKQGRNKDVEHPTTTESDDTDERTFAFDDE</sequence>
<dbReference type="EMBL" id="AJVK01022675">
    <property type="status" value="NOT_ANNOTATED_CDS"/>
    <property type="molecule type" value="Genomic_DNA"/>
</dbReference>
<feature type="compositionally biased region" description="Basic residues" evidence="2">
    <location>
        <begin position="131"/>
        <end position="141"/>
    </location>
</feature>
<dbReference type="VEuPathDB" id="VectorBase:PPAI001472"/>
<accession>A0A1B0D299</accession>
<evidence type="ECO:0000313" key="3">
    <source>
        <dbReference type="EnsemblMetazoa" id="PPAI001472-PA"/>
    </source>
</evidence>
<dbReference type="GO" id="GO:0008083">
    <property type="term" value="F:growth factor activity"/>
    <property type="evidence" value="ECO:0007669"/>
    <property type="project" value="InterPro"/>
</dbReference>
<dbReference type="EnsemblMetazoa" id="PPAI001472-RA">
    <property type="protein sequence ID" value="PPAI001472-PA"/>
    <property type="gene ID" value="PPAI001472"/>
</dbReference>
<organism evidence="3 4">
    <name type="scientific">Phlebotomus papatasi</name>
    <name type="common">Sandfly</name>
    <dbReference type="NCBI Taxonomy" id="29031"/>
    <lineage>
        <taxon>Eukaryota</taxon>
        <taxon>Metazoa</taxon>
        <taxon>Ecdysozoa</taxon>
        <taxon>Arthropoda</taxon>
        <taxon>Hexapoda</taxon>
        <taxon>Insecta</taxon>
        <taxon>Pterygota</taxon>
        <taxon>Neoptera</taxon>
        <taxon>Endopterygota</taxon>
        <taxon>Diptera</taxon>
        <taxon>Nematocera</taxon>
        <taxon>Psychodoidea</taxon>
        <taxon>Psychodidae</taxon>
        <taxon>Phlebotomus</taxon>
        <taxon>Phlebotomus</taxon>
    </lineage>
</organism>
<name>A0A1B0D299_PHLPP</name>
<dbReference type="Pfam" id="PF00167">
    <property type="entry name" value="FGF"/>
    <property type="match status" value="1"/>
</dbReference>
<dbReference type="VEuPathDB" id="VectorBase:PPAPM1_010394"/>
<dbReference type="Proteomes" id="UP000092462">
    <property type="component" value="Unassembled WGS sequence"/>
</dbReference>
<proteinExistence type="inferred from homology"/>
<evidence type="ECO:0000256" key="1">
    <source>
        <dbReference type="ARBA" id="ARBA00007936"/>
    </source>
</evidence>
<dbReference type="InterPro" id="IPR002209">
    <property type="entry name" value="Fibroblast_GF_fam"/>
</dbReference>
<evidence type="ECO:0000256" key="2">
    <source>
        <dbReference type="SAM" id="MobiDB-lite"/>
    </source>
</evidence>
<reference evidence="3" key="1">
    <citation type="submission" date="2022-08" db="UniProtKB">
        <authorList>
            <consortium name="EnsemblMetazoa"/>
        </authorList>
    </citation>
    <scope>IDENTIFICATION</scope>
    <source>
        <strain evidence="3">Israel</strain>
    </source>
</reference>
<dbReference type="SUPFAM" id="SSF50353">
    <property type="entry name" value="Cytokine"/>
    <property type="match status" value="1"/>
</dbReference>
<keyword evidence="4" id="KW-1185">Reference proteome</keyword>